<dbReference type="EMBL" id="CP048711">
    <property type="protein sequence ID" value="QIB65052.1"/>
    <property type="molecule type" value="Genomic_DNA"/>
</dbReference>
<dbReference type="SUPFAM" id="SSF54593">
    <property type="entry name" value="Glyoxalase/Bleomycin resistance protein/Dihydroxybiphenyl dioxygenase"/>
    <property type="match status" value="1"/>
</dbReference>
<evidence type="ECO:0000259" key="1">
    <source>
        <dbReference type="PROSITE" id="PS51819"/>
    </source>
</evidence>
<dbReference type="InterPro" id="IPR037523">
    <property type="entry name" value="VOC_core"/>
</dbReference>
<protein>
    <submittedName>
        <fullName evidence="2">Glyoxalase</fullName>
    </submittedName>
</protein>
<dbReference type="Pfam" id="PF00903">
    <property type="entry name" value="Glyoxalase"/>
    <property type="match status" value="1"/>
</dbReference>
<name>A0A6C0TZ03_9GAMM</name>
<dbReference type="Proteomes" id="UP000477680">
    <property type="component" value="Chromosome"/>
</dbReference>
<keyword evidence="3" id="KW-1185">Reference proteome</keyword>
<dbReference type="AlphaFoldDB" id="A0A6C0TZ03"/>
<dbReference type="Gene3D" id="3.10.180.10">
    <property type="entry name" value="2,3-Dihydroxybiphenyl 1,2-Dioxygenase, domain 1"/>
    <property type="match status" value="1"/>
</dbReference>
<organism evidence="2 3">
    <name type="scientific">Kineobactrum salinum</name>
    <dbReference type="NCBI Taxonomy" id="2708301"/>
    <lineage>
        <taxon>Bacteria</taxon>
        <taxon>Pseudomonadati</taxon>
        <taxon>Pseudomonadota</taxon>
        <taxon>Gammaproteobacteria</taxon>
        <taxon>Cellvibrionales</taxon>
        <taxon>Halieaceae</taxon>
        <taxon>Kineobactrum</taxon>
    </lineage>
</organism>
<dbReference type="PROSITE" id="PS51819">
    <property type="entry name" value="VOC"/>
    <property type="match status" value="1"/>
</dbReference>
<reference evidence="2 3" key="1">
    <citation type="submission" date="2020-02" db="EMBL/GenBank/DDBJ databases">
        <title>Genome sequencing for Kineobactrum sp. M2.</title>
        <authorList>
            <person name="Park S.-J."/>
        </authorList>
    </citation>
    <scope>NUCLEOTIDE SEQUENCE [LARGE SCALE GENOMIC DNA]</scope>
    <source>
        <strain evidence="2 3">M2</strain>
    </source>
</reference>
<proteinExistence type="predicted"/>
<dbReference type="PANTHER" id="PTHR46142:SF3">
    <property type="entry name" value="F18B13.24 PROTEIN"/>
    <property type="match status" value="1"/>
</dbReference>
<evidence type="ECO:0000313" key="3">
    <source>
        <dbReference type="Proteomes" id="UP000477680"/>
    </source>
</evidence>
<gene>
    <name evidence="2" type="ORF">G3T16_06205</name>
</gene>
<sequence>MPINILEIHHCAIRIRPGADNIEKERKFYSDVLGLQPDVARPDFPDLGGYWMNVGDNAQLHLMAFEGEHPRAVAPGQDPSLPHVAFAVENIAETEQELIRMNVPYWTLDVLGAAEHKQIFLSDHSGNLLELHQVDTCRCILRNRTSASAL</sequence>
<dbReference type="InterPro" id="IPR029068">
    <property type="entry name" value="Glyas_Bleomycin-R_OHBP_Dase"/>
</dbReference>
<dbReference type="PANTHER" id="PTHR46142">
    <property type="match status" value="1"/>
</dbReference>
<dbReference type="InterPro" id="IPR004360">
    <property type="entry name" value="Glyas_Fos-R_dOase_dom"/>
</dbReference>
<dbReference type="KEGG" id="kim:G3T16_06205"/>
<evidence type="ECO:0000313" key="2">
    <source>
        <dbReference type="EMBL" id="QIB65052.1"/>
    </source>
</evidence>
<dbReference type="RefSeq" id="WP_163494299.1">
    <property type="nucleotide sequence ID" value="NZ_CP048711.1"/>
</dbReference>
<feature type="domain" description="VOC" evidence="1">
    <location>
        <begin position="7"/>
        <end position="134"/>
    </location>
</feature>
<accession>A0A6C0TZ03</accession>